<reference evidence="4" key="1">
    <citation type="journal article" date="2019" name="Int. J. Syst. Evol. Microbiol.">
        <title>The Global Catalogue of Microorganisms (GCM) 10K type strain sequencing project: providing services to taxonomists for standard genome sequencing and annotation.</title>
        <authorList>
            <consortium name="The Broad Institute Genomics Platform"/>
            <consortium name="The Broad Institute Genome Sequencing Center for Infectious Disease"/>
            <person name="Wu L."/>
            <person name="Ma J."/>
        </authorList>
    </citation>
    <scope>NUCLEOTIDE SEQUENCE [LARGE SCALE GENOMIC DNA]</scope>
    <source>
        <strain evidence="4">JCM 17304</strain>
    </source>
</reference>
<evidence type="ECO:0008006" key="5">
    <source>
        <dbReference type="Google" id="ProtNLM"/>
    </source>
</evidence>
<dbReference type="InterPro" id="IPR008630">
    <property type="entry name" value="Glyco_trans_34"/>
</dbReference>
<evidence type="ECO:0000256" key="1">
    <source>
        <dbReference type="ARBA" id="ARBA00022676"/>
    </source>
</evidence>
<evidence type="ECO:0000256" key="2">
    <source>
        <dbReference type="ARBA" id="ARBA00022679"/>
    </source>
</evidence>
<protein>
    <recommendedName>
        <fullName evidence="5">Nucleotide-diphospho-sugar transferase domain-containing protein</fullName>
    </recommendedName>
</protein>
<name>A0ABP7X561_9GAMM</name>
<organism evidence="3 4">
    <name type="scientific">Zhongshania borealis</name>
    <dbReference type="NCBI Taxonomy" id="889488"/>
    <lineage>
        <taxon>Bacteria</taxon>
        <taxon>Pseudomonadati</taxon>
        <taxon>Pseudomonadota</taxon>
        <taxon>Gammaproteobacteria</taxon>
        <taxon>Cellvibrionales</taxon>
        <taxon>Spongiibacteraceae</taxon>
        <taxon>Zhongshania</taxon>
    </lineage>
</organism>
<dbReference type="SUPFAM" id="SSF53448">
    <property type="entry name" value="Nucleotide-diphospho-sugar transferases"/>
    <property type="match status" value="1"/>
</dbReference>
<evidence type="ECO:0000313" key="3">
    <source>
        <dbReference type="EMBL" id="GAA4105019.1"/>
    </source>
</evidence>
<proteinExistence type="predicted"/>
<sequence length="254" mass="28942">MKLPQATSCKPGDTLVFSVAVNGYHWRYRRLLRTQKQYADRHGYTHVVIDRPLFSMLGNETAWLKLSVALRALESGYQRVFYIDADAEVRETTPALEAIVEADKSIYAARGYSDRINSGVLLFVNTPASRAFLDKVIDNIDTPLPLEDDVGWGENGHIIHFLRNEAAFCELPASWNNNHSPDLNDYIRHYSAGPLREYYSPAWQDRVAFIGLSWPARLLRAIHRLASPAPQVSSVLPILTARTVKRFRNLQYRV</sequence>
<dbReference type="Proteomes" id="UP001500392">
    <property type="component" value="Unassembled WGS sequence"/>
</dbReference>
<dbReference type="Gene3D" id="3.90.550.10">
    <property type="entry name" value="Spore Coat Polysaccharide Biosynthesis Protein SpsA, Chain A"/>
    <property type="match status" value="1"/>
</dbReference>
<evidence type="ECO:0000313" key="4">
    <source>
        <dbReference type="Proteomes" id="UP001500392"/>
    </source>
</evidence>
<keyword evidence="2" id="KW-0808">Transferase</keyword>
<keyword evidence="1" id="KW-0328">Glycosyltransferase</keyword>
<dbReference type="InterPro" id="IPR029044">
    <property type="entry name" value="Nucleotide-diphossugar_trans"/>
</dbReference>
<keyword evidence="4" id="KW-1185">Reference proteome</keyword>
<accession>A0ABP7X561</accession>
<dbReference type="PANTHER" id="PTHR31306">
    <property type="entry name" value="ALPHA-1,6-MANNOSYLTRANSFERASE MNN11-RELATED"/>
    <property type="match status" value="1"/>
</dbReference>
<gene>
    <name evidence="3" type="ORF">GCM10022414_34270</name>
</gene>
<comment type="caution">
    <text evidence="3">The sequence shown here is derived from an EMBL/GenBank/DDBJ whole genome shotgun (WGS) entry which is preliminary data.</text>
</comment>
<dbReference type="PANTHER" id="PTHR31306:SF11">
    <property type="entry name" value="NUCLEOTIDE-DIPHOSPHO-SUGAR TRANSFERASE DOMAIN-CONTAINING PROTEIN"/>
    <property type="match status" value="1"/>
</dbReference>
<dbReference type="RefSeq" id="WP_344938421.1">
    <property type="nucleotide sequence ID" value="NZ_BAABDM010000010.1"/>
</dbReference>
<dbReference type="EMBL" id="BAABDM010000010">
    <property type="protein sequence ID" value="GAA4105019.1"/>
    <property type="molecule type" value="Genomic_DNA"/>
</dbReference>